<dbReference type="SUPFAM" id="SSF53098">
    <property type="entry name" value="Ribonuclease H-like"/>
    <property type="match status" value="1"/>
</dbReference>
<dbReference type="PROSITE" id="PS50994">
    <property type="entry name" value="INTEGRASE"/>
    <property type="match status" value="1"/>
</dbReference>
<dbReference type="Pfam" id="PF00665">
    <property type="entry name" value="rve"/>
    <property type="match status" value="1"/>
</dbReference>
<dbReference type="GO" id="GO:0004803">
    <property type="term" value="F:transposase activity"/>
    <property type="evidence" value="ECO:0007669"/>
    <property type="project" value="InterPro"/>
</dbReference>
<dbReference type="GO" id="GO:0015074">
    <property type="term" value="P:DNA integration"/>
    <property type="evidence" value="ECO:0007669"/>
    <property type="project" value="InterPro"/>
</dbReference>
<dbReference type="PANTHER" id="PTHR46889:SF4">
    <property type="entry name" value="TRANSPOSASE INSO FOR INSERTION SEQUENCE ELEMENT IS911B-RELATED"/>
    <property type="match status" value="1"/>
</dbReference>
<feature type="coiled-coil region" evidence="2">
    <location>
        <begin position="112"/>
        <end position="142"/>
    </location>
</feature>
<evidence type="ECO:0000256" key="1">
    <source>
        <dbReference type="ARBA" id="ARBA00009964"/>
    </source>
</evidence>
<sequence>MKRISPERKSAALAKLLPPYNMTVTAVAQMEGISEATLYYWRNKAKAEGIPVPGADKTTDQWSAEARLAVIIETATLSETELAQYCRKKGLYPEQISQWKQGFLQVSSPGDKAALKQSQKEIKQLKRELARKEKALAEAAAILVLRKQLRDYYGGHRRGRLTPAAERQALIGHVREAMASGARLSVSLAEAGLSERTWRRWQTSWEDKRVSAVRPSPVNQLSEQEEQQILAVCHQPDYASLPPSQIVPALADKGIYLASESTFYRVLRRHGEVHRRGRQRAAQKVTPATSWQANGPNEVWTWDITWVPSTVKGRWFYLYLVEDLYSRKIVGYEVHETESGEQAAALIQRTVLREGCWQNPPVLHADNGAAMKSQTLQMKLHELAITPSHSRPRVSNDNAYVESLFRTLKYVPQWPSSGFGKLEEAREWVEVFAQWYNEMHRHSGIRYVTPGQRHRGEDGVLLKNRDEVYKKAKAERPERWSGRTRNWHPVGKVMLNPEREKKAA</sequence>
<evidence type="ECO:0000259" key="3">
    <source>
        <dbReference type="PROSITE" id="PS50994"/>
    </source>
</evidence>
<dbReference type="Proteomes" id="UP000320591">
    <property type="component" value="Chromosome"/>
</dbReference>
<dbReference type="GO" id="GO:0003677">
    <property type="term" value="F:DNA binding"/>
    <property type="evidence" value="ECO:0007669"/>
    <property type="project" value="InterPro"/>
</dbReference>
<dbReference type="Gene3D" id="3.30.420.10">
    <property type="entry name" value="Ribonuclease H-like superfamily/Ribonuclease H"/>
    <property type="match status" value="1"/>
</dbReference>
<evidence type="ECO:0000313" key="5">
    <source>
        <dbReference type="Proteomes" id="UP000320591"/>
    </source>
</evidence>
<dbReference type="EMBL" id="CP042220">
    <property type="protein sequence ID" value="QDX30533.1"/>
    <property type="molecule type" value="Genomic_DNA"/>
</dbReference>
<dbReference type="NCBIfam" id="NF033516">
    <property type="entry name" value="transpos_IS3"/>
    <property type="match status" value="1"/>
</dbReference>
<protein>
    <submittedName>
        <fullName evidence="4">IS3 family transposase</fullName>
    </submittedName>
</protein>
<dbReference type="InterPro" id="IPR002514">
    <property type="entry name" value="Transposase_8"/>
</dbReference>
<feature type="domain" description="Integrase catalytic" evidence="3">
    <location>
        <begin position="292"/>
        <end position="458"/>
    </location>
</feature>
<dbReference type="Pfam" id="PF01527">
    <property type="entry name" value="HTH_Tnp_1"/>
    <property type="match status" value="1"/>
</dbReference>
<reference evidence="4 5" key="1">
    <citation type="journal article" date="2019" name="Environ. Microbiol.">
        <title>The phytopathogenic nature of Dickeya aquatica 174/2 and the dynamic early evolution of Dickeya pathogenicity.</title>
        <authorList>
            <person name="Duprey A."/>
            <person name="Taib N."/>
            <person name="Leonard S."/>
            <person name="Garin T."/>
            <person name="Flandrois J.P."/>
            <person name="Nasser W."/>
            <person name="Brochier-Armanet C."/>
            <person name="Reverchon S."/>
        </authorList>
    </citation>
    <scope>NUCLEOTIDE SEQUENCE [LARGE SCALE GENOMIC DNA]</scope>
    <source>
        <strain evidence="4 5">NCPPB 569</strain>
    </source>
</reference>
<dbReference type="PANTHER" id="PTHR46889">
    <property type="entry name" value="TRANSPOSASE INSF FOR INSERTION SEQUENCE IS3B-RELATED"/>
    <property type="match status" value="1"/>
</dbReference>
<dbReference type="InterPro" id="IPR050900">
    <property type="entry name" value="Transposase_IS3/IS150/IS904"/>
</dbReference>
<comment type="similarity">
    <text evidence="1">Belongs to the transposase 8 family.</text>
</comment>
<dbReference type="InterPro" id="IPR036397">
    <property type="entry name" value="RNaseH_sf"/>
</dbReference>
<dbReference type="InterPro" id="IPR001584">
    <property type="entry name" value="Integrase_cat-core"/>
</dbReference>
<name>A0A5B8I8B1_9GAMM</name>
<keyword evidence="5" id="KW-1185">Reference proteome</keyword>
<dbReference type="KEGG" id="dic:Dpoa569_0002439"/>
<keyword evidence="2" id="KW-0175">Coiled coil</keyword>
<dbReference type="InterPro" id="IPR048020">
    <property type="entry name" value="Transpos_IS3"/>
</dbReference>
<evidence type="ECO:0000256" key="2">
    <source>
        <dbReference type="SAM" id="Coils"/>
    </source>
</evidence>
<dbReference type="SUPFAM" id="SSF46689">
    <property type="entry name" value="Homeodomain-like"/>
    <property type="match status" value="1"/>
</dbReference>
<dbReference type="InterPro" id="IPR009057">
    <property type="entry name" value="Homeodomain-like_sf"/>
</dbReference>
<proteinExistence type="inferred from homology"/>
<evidence type="ECO:0000313" key="4">
    <source>
        <dbReference type="EMBL" id="QDX30533.1"/>
    </source>
</evidence>
<dbReference type="RefSeq" id="WP_146411395.1">
    <property type="nucleotide sequence ID" value="NZ_CP042220.2"/>
</dbReference>
<dbReference type="AlphaFoldDB" id="A0A5B8I8B1"/>
<organism evidence="4 5">
    <name type="scientific">Dickeya poaceiphila</name>
    <dbReference type="NCBI Taxonomy" id="568768"/>
    <lineage>
        <taxon>Bacteria</taxon>
        <taxon>Pseudomonadati</taxon>
        <taxon>Pseudomonadota</taxon>
        <taxon>Gammaproteobacteria</taxon>
        <taxon>Enterobacterales</taxon>
        <taxon>Pectobacteriaceae</taxon>
        <taxon>Dickeya</taxon>
    </lineage>
</organism>
<dbReference type="InterPro" id="IPR012337">
    <property type="entry name" value="RNaseH-like_sf"/>
</dbReference>
<dbReference type="GO" id="GO:0006313">
    <property type="term" value="P:DNA transposition"/>
    <property type="evidence" value="ECO:0007669"/>
    <property type="project" value="InterPro"/>
</dbReference>
<gene>
    <name evidence="4" type="ORF">Dpoa569_0002439</name>
</gene>
<accession>A0A5B8I8B1</accession>